<sequence length="211" mass="24385">MASKKRKYLYKLIQDPVSFYWHGECWIDDKLWKATLKMVNQKVAINRLNKIIDSYNLQHSGAVKTSTVIPNFDLEKTSPYQVILPAMPDDKWKTATLKPQNTRELSVIPMRKEEPTQTKEATMNTESPQEIQTVTIKTQRKKVTPRKPFTPYGLNGYLVDKNGKVRLMLDRKANAQTITLEPEMFAMLADMVKATQAQERNNELPTNRTNL</sequence>
<protein>
    <submittedName>
        <fullName evidence="1">Uncharacterized protein</fullName>
    </submittedName>
</protein>
<dbReference type="AlphaFoldDB" id="A0A377I940"/>
<accession>A0A377I940</accession>
<evidence type="ECO:0000313" key="1">
    <source>
        <dbReference type="EMBL" id="STO71825.1"/>
    </source>
</evidence>
<name>A0A377I940_AVIPA</name>
<evidence type="ECO:0000313" key="2">
    <source>
        <dbReference type="Proteomes" id="UP000254465"/>
    </source>
</evidence>
<reference evidence="1 2" key="1">
    <citation type="submission" date="2018-06" db="EMBL/GenBank/DDBJ databases">
        <authorList>
            <consortium name="Pathogen Informatics"/>
            <person name="Doyle S."/>
        </authorList>
    </citation>
    <scope>NUCLEOTIDE SEQUENCE [LARGE SCALE GENOMIC DNA]</scope>
    <source>
        <strain evidence="1 2">NCTC11296</strain>
    </source>
</reference>
<proteinExistence type="predicted"/>
<dbReference type="Proteomes" id="UP000254465">
    <property type="component" value="Unassembled WGS sequence"/>
</dbReference>
<gene>
    <name evidence="1" type="ORF">NCTC11296_01739</name>
</gene>
<dbReference type="EMBL" id="UGHK01000002">
    <property type="protein sequence ID" value="STO71825.1"/>
    <property type="molecule type" value="Genomic_DNA"/>
</dbReference>
<organism evidence="1 2">
    <name type="scientific">Avibacterium paragallinarum</name>
    <name type="common">Haemophilus gallinarum</name>
    <dbReference type="NCBI Taxonomy" id="728"/>
    <lineage>
        <taxon>Bacteria</taxon>
        <taxon>Pseudomonadati</taxon>
        <taxon>Pseudomonadota</taxon>
        <taxon>Gammaproteobacteria</taxon>
        <taxon>Pasteurellales</taxon>
        <taxon>Pasteurellaceae</taxon>
        <taxon>Avibacterium</taxon>
    </lineage>
</organism>
<dbReference type="RefSeq" id="WP_017806439.1">
    <property type="nucleotide sequence ID" value="NZ_UGHK01000002.1"/>
</dbReference>